<keyword evidence="3" id="KW-1185">Reference proteome</keyword>
<evidence type="ECO:0000313" key="2">
    <source>
        <dbReference type="EMBL" id="KZV80262.1"/>
    </source>
</evidence>
<proteinExistence type="predicted"/>
<organism evidence="2 3">
    <name type="scientific">Exidia glandulosa HHB12029</name>
    <dbReference type="NCBI Taxonomy" id="1314781"/>
    <lineage>
        <taxon>Eukaryota</taxon>
        <taxon>Fungi</taxon>
        <taxon>Dikarya</taxon>
        <taxon>Basidiomycota</taxon>
        <taxon>Agaricomycotina</taxon>
        <taxon>Agaricomycetes</taxon>
        <taxon>Auriculariales</taxon>
        <taxon>Exidiaceae</taxon>
        <taxon>Exidia</taxon>
    </lineage>
</organism>
<evidence type="ECO:0000313" key="3">
    <source>
        <dbReference type="Proteomes" id="UP000077266"/>
    </source>
</evidence>
<evidence type="ECO:0000256" key="1">
    <source>
        <dbReference type="SAM" id="MobiDB-lite"/>
    </source>
</evidence>
<dbReference type="Proteomes" id="UP000077266">
    <property type="component" value="Unassembled WGS sequence"/>
</dbReference>
<accession>A0A165BBJ5</accession>
<protein>
    <submittedName>
        <fullName evidence="2">Uncharacterized protein</fullName>
    </submittedName>
</protein>
<sequence>MDTVRESIGVQKKVWEADYSTFGQGVENAPLVKAWINEPDDPTLLGMFGNLTREQFSACKANGDTNPPPVTPTANLKQGKKRARESGGPGSEGALKKHRSSSDVNPPASAGKS</sequence>
<dbReference type="EMBL" id="KV426501">
    <property type="protein sequence ID" value="KZV80262.1"/>
    <property type="molecule type" value="Genomic_DNA"/>
</dbReference>
<name>A0A165BBJ5_EXIGL</name>
<dbReference type="InParanoid" id="A0A165BBJ5"/>
<feature type="region of interest" description="Disordered" evidence="1">
    <location>
        <begin position="59"/>
        <end position="113"/>
    </location>
</feature>
<dbReference type="AlphaFoldDB" id="A0A165BBJ5"/>
<gene>
    <name evidence="2" type="ORF">EXIGLDRAFT_733368</name>
</gene>
<reference evidence="2 3" key="1">
    <citation type="journal article" date="2016" name="Mol. Biol. Evol.">
        <title>Comparative Genomics of Early-Diverging Mushroom-Forming Fungi Provides Insights into the Origins of Lignocellulose Decay Capabilities.</title>
        <authorList>
            <person name="Nagy L.G."/>
            <person name="Riley R."/>
            <person name="Tritt A."/>
            <person name="Adam C."/>
            <person name="Daum C."/>
            <person name="Floudas D."/>
            <person name="Sun H."/>
            <person name="Yadav J.S."/>
            <person name="Pangilinan J."/>
            <person name="Larsson K.H."/>
            <person name="Matsuura K."/>
            <person name="Barry K."/>
            <person name="Labutti K."/>
            <person name="Kuo R."/>
            <person name="Ohm R.A."/>
            <person name="Bhattacharya S.S."/>
            <person name="Shirouzu T."/>
            <person name="Yoshinaga Y."/>
            <person name="Martin F.M."/>
            <person name="Grigoriev I.V."/>
            <person name="Hibbett D.S."/>
        </authorList>
    </citation>
    <scope>NUCLEOTIDE SEQUENCE [LARGE SCALE GENOMIC DNA]</scope>
    <source>
        <strain evidence="2 3">HHB12029</strain>
    </source>
</reference>